<evidence type="ECO:0000313" key="10">
    <source>
        <dbReference type="Proteomes" id="UP000504636"/>
    </source>
</evidence>
<dbReference type="PROSITE" id="PS00216">
    <property type="entry name" value="SUGAR_TRANSPORT_1"/>
    <property type="match status" value="1"/>
</dbReference>
<evidence type="ECO:0000313" key="9">
    <source>
        <dbReference type="EMBL" id="KAF2812992.1"/>
    </source>
</evidence>
<keyword evidence="3 7" id="KW-0812">Transmembrane</keyword>
<feature type="transmembrane region" description="Helical" evidence="7">
    <location>
        <begin position="303"/>
        <end position="331"/>
    </location>
</feature>
<evidence type="ECO:0000256" key="6">
    <source>
        <dbReference type="SAM" id="MobiDB-lite"/>
    </source>
</evidence>
<feature type="transmembrane region" description="Helical" evidence="7">
    <location>
        <begin position="343"/>
        <end position="363"/>
    </location>
</feature>
<gene>
    <name evidence="9 11" type="ORF">BDZ99DRAFT_496089</name>
</gene>
<dbReference type="InterPro" id="IPR005829">
    <property type="entry name" value="Sugar_transporter_CS"/>
</dbReference>
<dbReference type="OrthoDB" id="3561359at2759"/>
<protein>
    <submittedName>
        <fullName evidence="9 11">MFS general substrate transporter</fullName>
    </submittedName>
</protein>
<feature type="transmembrane region" description="Helical" evidence="7">
    <location>
        <begin position="419"/>
        <end position="440"/>
    </location>
</feature>
<dbReference type="Proteomes" id="UP000504636">
    <property type="component" value="Unplaced"/>
</dbReference>
<feature type="transmembrane region" description="Helical" evidence="7">
    <location>
        <begin position="78"/>
        <end position="101"/>
    </location>
</feature>
<feature type="transmembrane region" description="Helical" evidence="7">
    <location>
        <begin position="204"/>
        <end position="227"/>
    </location>
</feature>
<feature type="transmembrane region" description="Helical" evidence="7">
    <location>
        <begin position="170"/>
        <end position="192"/>
    </location>
</feature>
<proteinExistence type="inferred from homology"/>
<keyword evidence="5 7" id="KW-0472">Membrane</keyword>
<evidence type="ECO:0000256" key="2">
    <source>
        <dbReference type="ARBA" id="ARBA00008335"/>
    </source>
</evidence>
<dbReference type="CDD" id="cd17323">
    <property type="entry name" value="MFS_Tpo1_MDR_like"/>
    <property type="match status" value="1"/>
</dbReference>
<sequence length="523" mass="58626">MTLDVPTATQNTPMEGTDHSKDSICSEKLDEHELRPRSFEDDIEKEQQDPATTNFEVSFTGDTDPRSVKSLPPWRKWLIVYIVSGTSLLVASTSSLYVATYAQIEKEFDVSNIVATLGLTVFVAGLGLGPMLLAPLSEFYGRKPIYVVSLAFFVIWIIPCAVAQNIQTLLVARFIGGLSGAAFLSVAGSTMGDLFARDQLQKPMLVYTITPFLGPELGPIIGGFINYNVSWRWSFWVLLIWAGFQWAAITFLVPETYHPVLLRNEARRLRKETGDERWYAPIEKMDRSIPHTIMRSCYRPFMLLLLEPMCLLLCTLTAFLLGVIYLFFGAFTLVFKENHGFNLWQIGLTFIGMIVGMLLACFADPWWHKNHQRLIAKHVAETGNIGGSEPEFRLPPAILGGPMVFVGLLWFGWTTYASVHWIVPIIGSSLISAGVFMVYSGVFTFLVECYPLYAASALAANSFLRSMFAAGFPLFGPGMYHNLGFQWATFVLAMIMLVLAPFPYIFFRYGKQIRAKSRYSGAK</sequence>
<evidence type="ECO:0000256" key="1">
    <source>
        <dbReference type="ARBA" id="ARBA00004141"/>
    </source>
</evidence>
<reference evidence="11" key="3">
    <citation type="submission" date="2025-04" db="UniProtKB">
        <authorList>
            <consortium name="RefSeq"/>
        </authorList>
    </citation>
    <scope>IDENTIFICATION</scope>
    <source>
        <strain evidence="11">CBS 304.34</strain>
    </source>
</reference>
<dbReference type="PANTHER" id="PTHR23502">
    <property type="entry name" value="MAJOR FACILITATOR SUPERFAMILY"/>
    <property type="match status" value="1"/>
</dbReference>
<comment type="similarity">
    <text evidence="2">Belongs to the major facilitator superfamily.</text>
</comment>
<dbReference type="PANTHER" id="PTHR23502:SF7">
    <property type="entry name" value="DRUG_PROTON ANTIPORTER YHK8-RELATED"/>
    <property type="match status" value="1"/>
</dbReference>
<reference evidence="11" key="2">
    <citation type="submission" date="2020-04" db="EMBL/GenBank/DDBJ databases">
        <authorList>
            <consortium name="NCBI Genome Project"/>
        </authorList>
    </citation>
    <scope>NUCLEOTIDE SEQUENCE</scope>
    <source>
        <strain evidence="11">CBS 304.34</strain>
    </source>
</reference>
<keyword evidence="10" id="KW-1185">Reference proteome</keyword>
<organism evidence="9">
    <name type="scientific">Mytilinidion resinicola</name>
    <dbReference type="NCBI Taxonomy" id="574789"/>
    <lineage>
        <taxon>Eukaryota</taxon>
        <taxon>Fungi</taxon>
        <taxon>Dikarya</taxon>
        <taxon>Ascomycota</taxon>
        <taxon>Pezizomycotina</taxon>
        <taxon>Dothideomycetes</taxon>
        <taxon>Pleosporomycetidae</taxon>
        <taxon>Mytilinidiales</taxon>
        <taxon>Mytilinidiaceae</taxon>
        <taxon>Mytilinidion</taxon>
    </lineage>
</organism>
<dbReference type="AlphaFoldDB" id="A0A6A6YVL5"/>
<dbReference type="InterPro" id="IPR020846">
    <property type="entry name" value="MFS_dom"/>
</dbReference>
<feature type="region of interest" description="Disordered" evidence="6">
    <location>
        <begin position="1"/>
        <end position="64"/>
    </location>
</feature>
<keyword evidence="4 7" id="KW-1133">Transmembrane helix</keyword>
<dbReference type="RefSeq" id="XP_033579956.1">
    <property type="nucleotide sequence ID" value="XM_033723424.1"/>
</dbReference>
<comment type="subcellular location">
    <subcellularLocation>
        <location evidence="1">Membrane</location>
        <topology evidence="1">Multi-pass membrane protein</topology>
    </subcellularLocation>
</comment>
<accession>A0A6A6YVL5</accession>
<evidence type="ECO:0000313" key="11">
    <source>
        <dbReference type="RefSeq" id="XP_033579956.1"/>
    </source>
</evidence>
<feature type="compositionally biased region" description="Polar residues" evidence="6">
    <location>
        <begin position="49"/>
        <end position="61"/>
    </location>
</feature>
<dbReference type="GO" id="GO:0005886">
    <property type="term" value="C:plasma membrane"/>
    <property type="evidence" value="ECO:0007669"/>
    <property type="project" value="TreeGrafter"/>
</dbReference>
<feature type="transmembrane region" description="Helical" evidence="7">
    <location>
        <begin position="394"/>
        <end position="413"/>
    </location>
</feature>
<name>A0A6A6YVL5_9PEZI</name>
<dbReference type="PROSITE" id="PS50850">
    <property type="entry name" value="MFS"/>
    <property type="match status" value="1"/>
</dbReference>
<evidence type="ECO:0000256" key="5">
    <source>
        <dbReference type="ARBA" id="ARBA00023136"/>
    </source>
</evidence>
<evidence type="ECO:0000256" key="3">
    <source>
        <dbReference type="ARBA" id="ARBA00022692"/>
    </source>
</evidence>
<dbReference type="GO" id="GO:0140115">
    <property type="term" value="P:export across plasma membrane"/>
    <property type="evidence" value="ECO:0007669"/>
    <property type="project" value="UniProtKB-ARBA"/>
</dbReference>
<evidence type="ECO:0000256" key="4">
    <source>
        <dbReference type="ARBA" id="ARBA00022989"/>
    </source>
</evidence>
<dbReference type="FunFam" id="1.20.1250.20:FF:000082">
    <property type="entry name" value="MFS multidrug transporter, putative"/>
    <property type="match status" value="1"/>
</dbReference>
<dbReference type="GO" id="GO:0022857">
    <property type="term" value="F:transmembrane transporter activity"/>
    <property type="evidence" value="ECO:0007669"/>
    <property type="project" value="InterPro"/>
</dbReference>
<feature type="compositionally biased region" description="Basic and acidic residues" evidence="6">
    <location>
        <begin position="16"/>
        <end position="48"/>
    </location>
</feature>
<feature type="transmembrane region" description="Helical" evidence="7">
    <location>
        <begin position="145"/>
        <end position="164"/>
    </location>
</feature>
<feature type="transmembrane region" description="Helical" evidence="7">
    <location>
        <begin position="233"/>
        <end position="253"/>
    </location>
</feature>
<feature type="transmembrane region" description="Helical" evidence="7">
    <location>
        <begin position="113"/>
        <end position="133"/>
    </location>
</feature>
<dbReference type="GeneID" id="54464317"/>
<dbReference type="Gene3D" id="1.20.1250.20">
    <property type="entry name" value="MFS general substrate transporter like domains"/>
    <property type="match status" value="1"/>
</dbReference>
<dbReference type="EMBL" id="MU003696">
    <property type="protein sequence ID" value="KAF2812992.1"/>
    <property type="molecule type" value="Genomic_DNA"/>
</dbReference>
<dbReference type="Pfam" id="PF07690">
    <property type="entry name" value="MFS_1"/>
    <property type="match status" value="1"/>
</dbReference>
<reference evidence="9 11" key="1">
    <citation type="journal article" date="2020" name="Stud. Mycol.">
        <title>101 Dothideomycetes genomes: a test case for predicting lifestyles and emergence of pathogens.</title>
        <authorList>
            <person name="Haridas S."/>
            <person name="Albert R."/>
            <person name="Binder M."/>
            <person name="Bloem J."/>
            <person name="Labutti K."/>
            <person name="Salamov A."/>
            <person name="Andreopoulos B."/>
            <person name="Baker S."/>
            <person name="Barry K."/>
            <person name="Bills G."/>
            <person name="Bluhm B."/>
            <person name="Cannon C."/>
            <person name="Castanera R."/>
            <person name="Culley D."/>
            <person name="Daum C."/>
            <person name="Ezra D."/>
            <person name="Gonzalez J."/>
            <person name="Henrissat B."/>
            <person name="Kuo A."/>
            <person name="Liang C."/>
            <person name="Lipzen A."/>
            <person name="Lutzoni F."/>
            <person name="Magnuson J."/>
            <person name="Mondo S."/>
            <person name="Nolan M."/>
            <person name="Ohm R."/>
            <person name="Pangilinan J."/>
            <person name="Park H.-J."/>
            <person name="Ramirez L."/>
            <person name="Alfaro M."/>
            <person name="Sun H."/>
            <person name="Tritt A."/>
            <person name="Yoshinaga Y."/>
            <person name="Zwiers L.-H."/>
            <person name="Turgeon B."/>
            <person name="Goodwin S."/>
            <person name="Spatafora J."/>
            <person name="Crous P."/>
            <person name="Grigoriev I."/>
        </authorList>
    </citation>
    <scope>NUCLEOTIDE SEQUENCE</scope>
    <source>
        <strain evidence="9 11">CBS 304.34</strain>
    </source>
</reference>
<dbReference type="InterPro" id="IPR036259">
    <property type="entry name" value="MFS_trans_sf"/>
</dbReference>
<feature type="transmembrane region" description="Helical" evidence="7">
    <location>
        <begin position="487"/>
        <end position="507"/>
    </location>
</feature>
<dbReference type="InterPro" id="IPR011701">
    <property type="entry name" value="MFS"/>
</dbReference>
<feature type="domain" description="Major facilitator superfamily (MFS) profile" evidence="8">
    <location>
        <begin position="79"/>
        <end position="511"/>
    </location>
</feature>
<evidence type="ECO:0000256" key="7">
    <source>
        <dbReference type="SAM" id="Phobius"/>
    </source>
</evidence>
<dbReference type="GO" id="GO:0042908">
    <property type="term" value="P:xenobiotic transport"/>
    <property type="evidence" value="ECO:0007669"/>
    <property type="project" value="UniProtKB-ARBA"/>
</dbReference>
<dbReference type="SUPFAM" id="SSF103473">
    <property type="entry name" value="MFS general substrate transporter"/>
    <property type="match status" value="1"/>
</dbReference>
<evidence type="ECO:0000259" key="8">
    <source>
        <dbReference type="PROSITE" id="PS50850"/>
    </source>
</evidence>